<protein>
    <recommendedName>
        <fullName evidence="2">Retrotransposon gag domain-containing protein</fullName>
    </recommendedName>
</protein>
<reference evidence="3 4" key="1">
    <citation type="submission" date="2024-02" db="EMBL/GenBank/DDBJ databases">
        <title>High-quality chromosome-scale genome assembly of Pensacola bahiagrass (Paspalum notatum Flugge var. saurae).</title>
        <authorList>
            <person name="Vega J.M."/>
            <person name="Podio M."/>
            <person name="Orjuela J."/>
            <person name="Siena L.A."/>
            <person name="Pessino S.C."/>
            <person name="Combes M.C."/>
            <person name="Mariac C."/>
            <person name="Albertini E."/>
            <person name="Pupilli F."/>
            <person name="Ortiz J.P.A."/>
            <person name="Leblanc O."/>
        </authorList>
    </citation>
    <scope>NUCLEOTIDE SEQUENCE [LARGE SCALE GENOMIC DNA]</scope>
    <source>
        <strain evidence="3">R1</strain>
        <tissue evidence="3">Leaf</tissue>
    </source>
</reference>
<evidence type="ECO:0000313" key="4">
    <source>
        <dbReference type="Proteomes" id="UP001341281"/>
    </source>
</evidence>
<evidence type="ECO:0000256" key="1">
    <source>
        <dbReference type="SAM" id="MobiDB-lite"/>
    </source>
</evidence>
<keyword evidence="4" id="KW-1185">Reference proteome</keyword>
<dbReference type="Pfam" id="PF03732">
    <property type="entry name" value="Retrotrans_gag"/>
    <property type="match status" value="1"/>
</dbReference>
<dbReference type="Proteomes" id="UP001341281">
    <property type="component" value="Chromosome 09"/>
</dbReference>
<dbReference type="EMBL" id="CP144753">
    <property type="protein sequence ID" value="WVZ93369.1"/>
    <property type="molecule type" value="Genomic_DNA"/>
</dbReference>
<feature type="compositionally biased region" description="Low complexity" evidence="1">
    <location>
        <begin position="216"/>
        <end position="237"/>
    </location>
</feature>
<proteinExistence type="predicted"/>
<feature type="compositionally biased region" description="Polar residues" evidence="1">
    <location>
        <begin position="116"/>
        <end position="127"/>
    </location>
</feature>
<dbReference type="InterPro" id="IPR005162">
    <property type="entry name" value="Retrotrans_gag_dom"/>
</dbReference>
<feature type="region of interest" description="Disordered" evidence="1">
    <location>
        <begin position="209"/>
        <end position="239"/>
    </location>
</feature>
<sequence>MDAEDWLRTVERELDVAQCTDQERVLYGPHQLRGAAQQWWESYRLAHNNPNTITCQEFTETFRAHHVPAGVMSLKKEFLALTQGAMSVNRAIMTENTRREMEEKKRKQRAQQSSSNTRPWYSGPQNYQNRPAQNAGQQPQQFQRYNNNGNYQYQRPNYQPQQNNGQMQRPNNQAPRQQTPVSTHVKAGTSVQPESNTCLKCGGTGHYSKFYPQRNAPQQTPQQPPTGGATTPASGQSCNASEQVNYVAAKAV</sequence>
<dbReference type="AlphaFoldDB" id="A0AAQ3UQ40"/>
<accession>A0AAQ3UQ40</accession>
<evidence type="ECO:0000313" key="3">
    <source>
        <dbReference type="EMBL" id="WVZ93369.1"/>
    </source>
</evidence>
<feature type="domain" description="Retrotransposon gag" evidence="2">
    <location>
        <begin position="29"/>
        <end position="92"/>
    </location>
</feature>
<feature type="region of interest" description="Disordered" evidence="1">
    <location>
        <begin position="98"/>
        <end position="191"/>
    </location>
</feature>
<feature type="compositionally biased region" description="Low complexity" evidence="1">
    <location>
        <begin position="128"/>
        <end position="173"/>
    </location>
</feature>
<organism evidence="3 4">
    <name type="scientific">Paspalum notatum var. saurae</name>
    <dbReference type="NCBI Taxonomy" id="547442"/>
    <lineage>
        <taxon>Eukaryota</taxon>
        <taxon>Viridiplantae</taxon>
        <taxon>Streptophyta</taxon>
        <taxon>Embryophyta</taxon>
        <taxon>Tracheophyta</taxon>
        <taxon>Spermatophyta</taxon>
        <taxon>Magnoliopsida</taxon>
        <taxon>Liliopsida</taxon>
        <taxon>Poales</taxon>
        <taxon>Poaceae</taxon>
        <taxon>PACMAD clade</taxon>
        <taxon>Panicoideae</taxon>
        <taxon>Andropogonodae</taxon>
        <taxon>Paspaleae</taxon>
        <taxon>Paspalinae</taxon>
        <taxon>Paspalum</taxon>
    </lineage>
</organism>
<name>A0AAQ3UQ40_PASNO</name>
<evidence type="ECO:0000259" key="2">
    <source>
        <dbReference type="Pfam" id="PF03732"/>
    </source>
</evidence>
<gene>
    <name evidence="3" type="ORF">U9M48_039356</name>
</gene>